<evidence type="ECO:0000313" key="4">
    <source>
        <dbReference type="EMBL" id="QDU23524.1"/>
    </source>
</evidence>
<dbReference type="SUPFAM" id="SSF52266">
    <property type="entry name" value="SGNH hydrolase"/>
    <property type="match status" value="1"/>
</dbReference>
<sequence precursor="true">MPRLAVLALLALPAVLPASGPVIDPATGKVDPATGVRWYDVRALGLEGQGWADTKAPFDRLPARAEKTARPAVWGLSRHSTGLCVRFVTAATTVHARWTVTNKNLAMPHMPATGVSGLDLYVRTPAGWRWVANGRPAAETTTAQLATGLEPGEKEFLLYLPLYNGVSAVEVGVPDGTALKTAEPRPADRRAPLVFYGTSITQGGCASRPGMVHTAILGRRFDRPVVNLGFSGSGTLDPDIAALLGELDAAVFVLDCLPNLTPPQVAERTAPFVKALRAAKPTTPILLVEDRTYANAAVLPAAAKRNADSRAAYRKAFDALVAAGDRNLHYLRGDALIGDDGEGTVDGSHPTDLGFLRQADAFAAALRPLLAPRPR</sequence>
<evidence type="ECO:0000259" key="3">
    <source>
        <dbReference type="Pfam" id="PF14607"/>
    </source>
</evidence>
<dbReference type="AlphaFoldDB" id="A0A517Y198"/>
<dbReference type="Pfam" id="PF14607">
    <property type="entry name" value="GxDLY"/>
    <property type="match status" value="1"/>
</dbReference>
<dbReference type="Pfam" id="PF14606">
    <property type="entry name" value="Lipase_GDSL_3"/>
    <property type="match status" value="1"/>
</dbReference>
<dbReference type="Gene3D" id="3.40.50.1110">
    <property type="entry name" value="SGNH hydrolase"/>
    <property type="match status" value="1"/>
</dbReference>
<feature type="domain" description="SGNH hydrolase-type esterase N-terminal" evidence="3">
    <location>
        <begin position="37"/>
        <end position="177"/>
    </location>
</feature>
<feature type="signal peptide" evidence="1">
    <location>
        <begin position="1"/>
        <end position="20"/>
    </location>
</feature>
<dbReference type="GO" id="GO:0016788">
    <property type="term" value="F:hydrolase activity, acting on ester bonds"/>
    <property type="evidence" value="ECO:0007669"/>
    <property type="project" value="UniProtKB-ARBA"/>
</dbReference>
<dbReference type="OrthoDB" id="5624617at2"/>
<dbReference type="Gene3D" id="2.60.120.260">
    <property type="entry name" value="Galactose-binding domain-like"/>
    <property type="match status" value="1"/>
</dbReference>
<dbReference type="InterPro" id="IPR013830">
    <property type="entry name" value="SGNH_hydro"/>
</dbReference>
<dbReference type="InterPro" id="IPR032740">
    <property type="entry name" value="GxDLY"/>
</dbReference>
<dbReference type="RefSeq" id="WP_145243763.1">
    <property type="nucleotide sequence ID" value="NZ_CP036273.1"/>
</dbReference>
<evidence type="ECO:0000313" key="5">
    <source>
        <dbReference type="Proteomes" id="UP000319576"/>
    </source>
</evidence>
<reference evidence="4 5" key="1">
    <citation type="submission" date="2019-02" db="EMBL/GenBank/DDBJ databases">
        <title>Deep-cultivation of Planctomycetes and their phenomic and genomic characterization uncovers novel biology.</title>
        <authorList>
            <person name="Wiegand S."/>
            <person name="Jogler M."/>
            <person name="Boedeker C."/>
            <person name="Pinto D."/>
            <person name="Vollmers J."/>
            <person name="Rivas-Marin E."/>
            <person name="Kohn T."/>
            <person name="Peeters S.H."/>
            <person name="Heuer A."/>
            <person name="Rast P."/>
            <person name="Oberbeckmann S."/>
            <person name="Bunk B."/>
            <person name="Jeske O."/>
            <person name="Meyerdierks A."/>
            <person name="Storesund J.E."/>
            <person name="Kallscheuer N."/>
            <person name="Luecker S."/>
            <person name="Lage O.M."/>
            <person name="Pohl T."/>
            <person name="Merkel B.J."/>
            <person name="Hornburger P."/>
            <person name="Mueller R.-W."/>
            <person name="Bruemmer F."/>
            <person name="Labrenz M."/>
            <person name="Spormann A.M."/>
            <person name="Op den Camp H."/>
            <person name="Overmann J."/>
            <person name="Amann R."/>
            <person name="Jetten M.S.M."/>
            <person name="Mascher T."/>
            <person name="Medema M.H."/>
            <person name="Devos D.P."/>
            <person name="Kaster A.-K."/>
            <person name="Ovreas L."/>
            <person name="Rohde M."/>
            <person name="Galperin M.Y."/>
            <person name="Jogler C."/>
        </authorList>
    </citation>
    <scope>NUCLEOTIDE SEQUENCE [LARGE SCALE GENOMIC DNA]</scope>
    <source>
        <strain evidence="4 5">ETA_A1</strain>
    </source>
</reference>
<accession>A0A517Y198</accession>
<gene>
    <name evidence="4" type="ORF">ETAA1_55240</name>
</gene>
<evidence type="ECO:0008006" key="6">
    <source>
        <dbReference type="Google" id="ProtNLM"/>
    </source>
</evidence>
<name>A0A517Y198_9BACT</name>
<dbReference type="CDD" id="cd01844">
    <property type="entry name" value="SGNH_hydrolase_like_6"/>
    <property type="match status" value="1"/>
</dbReference>
<protein>
    <recommendedName>
        <fullName evidence="6">Hydrolase</fullName>
    </recommendedName>
</protein>
<feature type="domain" description="SGNH hydrolase-type esterase" evidence="2">
    <location>
        <begin position="192"/>
        <end position="366"/>
    </location>
</feature>
<evidence type="ECO:0000256" key="1">
    <source>
        <dbReference type="SAM" id="SignalP"/>
    </source>
</evidence>
<dbReference type="InterPro" id="IPR036514">
    <property type="entry name" value="SGNH_hydro_sf"/>
</dbReference>
<dbReference type="Proteomes" id="UP000319576">
    <property type="component" value="Chromosome"/>
</dbReference>
<dbReference type="KEGG" id="uli:ETAA1_55240"/>
<evidence type="ECO:0000259" key="2">
    <source>
        <dbReference type="Pfam" id="PF14606"/>
    </source>
</evidence>
<keyword evidence="5" id="KW-1185">Reference proteome</keyword>
<keyword evidence="1" id="KW-0732">Signal</keyword>
<proteinExistence type="predicted"/>
<dbReference type="EMBL" id="CP036273">
    <property type="protein sequence ID" value="QDU23524.1"/>
    <property type="molecule type" value="Genomic_DNA"/>
</dbReference>
<organism evidence="4 5">
    <name type="scientific">Urbifossiella limnaea</name>
    <dbReference type="NCBI Taxonomy" id="2528023"/>
    <lineage>
        <taxon>Bacteria</taxon>
        <taxon>Pseudomonadati</taxon>
        <taxon>Planctomycetota</taxon>
        <taxon>Planctomycetia</taxon>
        <taxon>Gemmatales</taxon>
        <taxon>Gemmataceae</taxon>
        <taxon>Urbifossiella</taxon>
    </lineage>
</organism>
<feature type="chain" id="PRO_5022100266" description="Hydrolase" evidence="1">
    <location>
        <begin position="21"/>
        <end position="375"/>
    </location>
</feature>